<keyword evidence="1" id="KW-0472">Membrane</keyword>
<reference evidence="3 4" key="1">
    <citation type="submission" date="2013-07" db="EMBL/GenBank/DDBJ databases">
        <authorList>
            <person name="Stoco P.H."/>
            <person name="Wagner G."/>
            <person name="Gerber A."/>
            <person name="Zaha A."/>
            <person name="Thompson C."/>
            <person name="Bartholomeu D.C."/>
            <person name="Luckemeyer D.D."/>
            <person name="Bahia D."/>
            <person name="Loreto E."/>
            <person name="Prestes E.B."/>
            <person name="Lima F.M."/>
            <person name="Rodrigues-Luiz G."/>
            <person name="Vallejo G.A."/>
            <person name="Filho J.F."/>
            <person name="Monteiro K.M."/>
            <person name="Tyler K.M."/>
            <person name="de Almeida L.G."/>
            <person name="Ortiz M.F."/>
            <person name="Siervo M.A."/>
            <person name="de Moraes M.H."/>
            <person name="Cunha O.L."/>
            <person name="Mendonca-Neto R."/>
            <person name="Silva R."/>
            <person name="Teixeira S.M."/>
            <person name="Murta S.M."/>
            <person name="Sincero T.C."/>
            <person name="Mendes T.A."/>
            <person name="Urmenyi T.P."/>
            <person name="Silva V.G."/>
            <person name="da Rocha W.D."/>
            <person name="Andersson B."/>
            <person name="Romanha A.J."/>
            <person name="Steindel M."/>
            <person name="de Vasconcelos A.T."/>
            <person name="Grisard E.C."/>
        </authorList>
    </citation>
    <scope>NUCLEOTIDE SEQUENCE [LARGE SCALE GENOMIC DNA]</scope>
    <source>
        <strain evidence="3 4">SC58</strain>
    </source>
</reference>
<dbReference type="GO" id="GO:0005794">
    <property type="term" value="C:Golgi apparatus"/>
    <property type="evidence" value="ECO:0007669"/>
    <property type="project" value="TreeGrafter"/>
</dbReference>
<keyword evidence="1" id="KW-0812">Transmembrane</keyword>
<feature type="domain" description="Nucleotide-diphospho-sugar transferase" evidence="2">
    <location>
        <begin position="427"/>
        <end position="647"/>
    </location>
</feature>
<accession>A0A061IUZ3</accession>
<gene>
    <name evidence="3" type="ORF">TRSC58_05852</name>
</gene>
<dbReference type="InterPro" id="IPR052636">
    <property type="entry name" value="UDP-D-xylose:L-fucose_XylT"/>
</dbReference>
<protein>
    <recommendedName>
        <fullName evidence="2">Nucleotide-diphospho-sugar transferase domain-containing protein</fullName>
    </recommendedName>
</protein>
<name>A0A061IUZ3_TRYRA</name>
<dbReference type="VEuPathDB" id="TriTrypDB:TRSC58_05852"/>
<dbReference type="AlphaFoldDB" id="A0A061IUZ3"/>
<evidence type="ECO:0000256" key="1">
    <source>
        <dbReference type="SAM" id="Phobius"/>
    </source>
</evidence>
<comment type="caution">
    <text evidence="3">The sequence shown here is derived from an EMBL/GenBank/DDBJ whole genome shotgun (WGS) entry which is preliminary data.</text>
</comment>
<keyword evidence="4" id="KW-1185">Reference proteome</keyword>
<dbReference type="OrthoDB" id="69177at2759"/>
<feature type="transmembrane region" description="Helical" evidence="1">
    <location>
        <begin position="35"/>
        <end position="60"/>
    </location>
</feature>
<dbReference type="GO" id="GO:0016757">
    <property type="term" value="F:glycosyltransferase activity"/>
    <property type="evidence" value="ECO:0007669"/>
    <property type="project" value="TreeGrafter"/>
</dbReference>
<dbReference type="PANTHER" id="PTHR47032:SF1">
    <property type="entry name" value="UDP-D-XYLOSE:L-FUCOSE ALPHA-1,3-D-XYLOSYLTRANSFERASE-RELATED"/>
    <property type="match status" value="1"/>
</dbReference>
<evidence type="ECO:0000313" key="3">
    <source>
        <dbReference type="EMBL" id="ESL06474.1"/>
    </source>
</evidence>
<evidence type="ECO:0000313" key="4">
    <source>
        <dbReference type="Proteomes" id="UP000031737"/>
    </source>
</evidence>
<keyword evidence="1" id="KW-1133">Transmembrane helix</keyword>
<sequence length="716" mass="81050">MLAWATRVRRRANGDNTMVMGFAERRRFQPSYLKITFCMCFCCCLGAVLATMLLALELFLGSSAEDTVKTTTRGGDTGSQEVVTWAGGRVTPTGVGDGGNGRWIMTSGATPLPCHGFQEQPSPAAFFCANGAANRAPFSSLRNESLLDPMKRQTKTHVGTTPAQCYAPNGVPVARPLWATSLLQSLLSDDVYNAAASLLHQDSWYLLIGWVSDRFMPPQKPGRRANGDPMLAQTRGKNASYYLETYGSVWHAKVEVGKWRFHFQLVHRNAIAVCVRERIHLYRYYCLSDSNVDALPIHVCACRHCVIPTDDSQHKIPTSFYGRLSLRKEPVLLEISKLAPSHLFLGNGTLHTPLHAEEDACIDAFSAPWLINTSVVAFFPYEGRHNDLDSLLKIQSGQNGFVTVVVFNSFWRDHLHNFVYSFTRKAKMRNLIVATTDDAALSLCLSFRLPCLNARIFAEPDDEEKTVGNATSRRGSFTRKVTEEFSWVKPRLVIAILRRGYTLMLADLDITWNRSPMPYLRLRDLDFLHQCDNKSPLSINSGLYMARPNERTVLYFQNTMSFRTDESSDQNAMRLFMKYDHTHGVSHRCLPRWEFNMKCNYKVERSRRLENGRETFLWNPYPVNETPKWVAMHATCLSGAKDKIRYFKTIKAWFLDELDAKTGTMSSPKSFCVLLPPSLDTTAPAKRLLHGVVGTTTHSDAYKEMTPNPTYLRERH</sequence>
<organism evidence="3 4">
    <name type="scientific">Trypanosoma rangeli SC58</name>
    <dbReference type="NCBI Taxonomy" id="429131"/>
    <lineage>
        <taxon>Eukaryota</taxon>
        <taxon>Discoba</taxon>
        <taxon>Euglenozoa</taxon>
        <taxon>Kinetoplastea</taxon>
        <taxon>Metakinetoplastina</taxon>
        <taxon>Trypanosomatida</taxon>
        <taxon>Trypanosomatidae</taxon>
        <taxon>Trypanosoma</taxon>
        <taxon>Herpetosoma</taxon>
    </lineage>
</organism>
<dbReference type="Proteomes" id="UP000031737">
    <property type="component" value="Unassembled WGS sequence"/>
</dbReference>
<dbReference type="InterPro" id="IPR005069">
    <property type="entry name" value="Nucl-diP-sugar_transferase"/>
</dbReference>
<dbReference type="Pfam" id="PF03407">
    <property type="entry name" value="Nucleotid_trans"/>
    <property type="match status" value="1"/>
</dbReference>
<dbReference type="PANTHER" id="PTHR47032">
    <property type="entry name" value="UDP-D-XYLOSE:L-FUCOSE ALPHA-1,3-D-XYLOSYLTRANSFERASE-RELATED"/>
    <property type="match status" value="1"/>
</dbReference>
<evidence type="ECO:0000259" key="2">
    <source>
        <dbReference type="Pfam" id="PF03407"/>
    </source>
</evidence>
<proteinExistence type="predicted"/>
<dbReference type="EMBL" id="AUPL01005852">
    <property type="protein sequence ID" value="ESL06474.1"/>
    <property type="molecule type" value="Genomic_DNA"/>
</dbReference>